<dbReference type="GO" id="GO:0004553">
    <property type="term" value="F:hydrolase activity, hydrolyzing O-glycosyl compounds"/>
    <property type="evidence" value="ECO:0007669"/>
    <property type="project" value="InterPro"/>
</dbReference>
<sequence>MKQEPDPVKSPSKREKFTLRLMIFLGLISMGFFFRSLFDPSVISNPFLYWMLAIGLIFNCLTILHEWYHYYSIVVPETPPKTKVYTVDIFTTFCAGEPYEMIEETLVAIQAIKYPHKTYLCDEANDPYLIDLCKRLGVNHVTRTVKINAKAGNINNALKQSDGELCVVLDPDHVPFPGFLDPIVSHFNNQEVGFVQIVQAYKNYNHGLIAKGAAQQTFQFYGPMMMTMNSYGTVQAIGANCTFRRTALESIGGHAAGLAEDMHTAMQLHARGWKSVYVPAVLARGLVPTTLSAYYSQQLKWSRGVFELLVATYPKLFRKFTWRQKLHYFTIPFHYLSGLIFLMNFLVPIIALTFSISPVNLGLRDFCFIGLPLLTAIILIRHFVQWWVMEDEERGFHVVGGLLMIGTWWIYILGLVYTILRKKVPYNPTPKDGNEANNWPLNIPNLCVIGLSLIAIVYGLYNDYNPYNLAMAGFALINCFIMLFNIIASRQIQFRLIRKYHPFLDRAMYQVHVLKSLFWVMRRRIYSGIRSTALLITILATCIILYFINAGHPEREYGFKGLKPTDMLLGIFYPEGTNGISSVRQVKQYQEQYHHGAFDIISLYISWGDQKQSYLPEATIDSIYNNGSIPMITWEPWQTLFDHNAASHESDKENKVFSRILHGDYDQYIHKFSMQLKALNRPVYLRFAHEADNPFYPWSATGGNTASEFKDAWRYVYNYFSKNHIYNVIWVWNPWKPGAVNAYFPGKQYVDWIGVTNLNYGRKAGGQGWFTMEDMYAPFHNSPVFRSGVPVMLAEMGSSRTAERQNEWFKKAINSIKTKFPEIRALVLFNNKSDLNIPSGSNSGKIDWSISDPNSLKELLYRDSESDTLVAALSAVPMRRNKVGNFSNAVFLRRVRGVNYNKGTFWYKSHNPFRKKELIRDFTEIKRCGLNSIMYYGPSIYDRNILSAAREFDMNIQYGFWISDQFDFVQDKKQLDKLYKDILSTVSDLKSNPNIVSWKIGNPVLQRLAVHYYKPMLIYQQNAYLNWVRKLMQAMRREDPSRIISIEMEVSQDLPRAIEMTESYVPFVDSYGLILPDTGTNKGVIKQLNVPYYISKANVSSYFAQGQDTTGFFISNWQDEETSDRAVFNGLKDFPGRNKPELYQLKNHLLGAAIPSMPVVKILRPAGATDARSMRTYHAIVLINNKWKLSSELSGWKYEWRLVKNNKYREPVSVKYLGEGNFIRISIPENPEFYKLHLSAHQDGKVVTVSSPLNTPLYEMMNELKF</sequence>
<dbReference type="InterPro" id="IPR022790">
    <property type="entry name" value="GH26_dom"/>
</dbReference>
<comment type="caution">
    <text evidence="12">The sequence shown here is derived from an EMBL/GenBank/DDBJ whole genome shotgun (WGS) entry which is preliminary data.</text>
</comment>
<reference evidence="12 13" key="1">
    <citation type="submission" date="2018-12" db="EMBL/GenBank/DDBJ databases">
        <title>The Draft Genome Sequence of the Soil Bacterium Pedobacter tournemirensis R1.</title>
        <authorList>
            <person name="He J."/>
        </authorList>
    </citation>
    <scope>NUCLEOTIDE SEQUENCE [LARGE SCALE GENOMIC DNA]</scope>
    <source>
        <strain evidence="12 13">R1</strain>
    </source>
</reference>
<dbReference type="Gene3D" id="3.90.550.10">
    <property type="entry name" value="Spore Coat Polysaccharide Biosynthesis Protein SpsA, Chain A"/>
    <property type="match status" value="1"/>
</dbReference>
<dbReference type="PROSITE" id="PS51764">
    <property type="entry name" value="GH26"/>
    <property type="match status" value="1"/>
</dbReference>
<evidence type="ECO:0000256" key="8">
    <source>
        <dbReference type="ARBA" id="ARBA00023295"/>
    </source>
</evidence>
<name>A0A4Q0M5R4_9SPHI</name>
<organism evidence="12 13">
    <name type="scientific">Arcticibacter tournemirensis</name>
    <dbReference type="NCBI Taxonomy" id="699437"/>
    <lineage>
        <taxon>Bacteria</taxon>
        <taxon>Pseudomonadati</taxon>
        <taxon>Bacteroidota</taxon>
        <taxon>Sphingobacteriia</taxon>
        <taxon>Sphingobacteriales</taxon>
        <taxon>Sphingobacteriaceae</taxon>
        <taxon>Arcticibacter</taxon>
    </lineage>
</organism>
<dbReference type="PANTHER" id="PTHR43867">
    <property type="entry name" value="CELLULOSE SYNTHASE CATALYTIC SUBUNIT A [UDP-FORMING]"/>
    <property type="match status" value="1"/>
</dbReference>
<keyword evidence="2" id="KW-0328">Glycosyltransferase</keyword>
<evidence type="ECO:0000256" key="4">
    <source>
        <dbReference type="ARBA" id="ARBA00022692"/>
    </source>
</evidence>
<evidence type="ECO:0000259" key="11">
    <source>
        <dbReference type="PROSITE" id="PS51764"/>
    </source>
</evidence>
<feature type="active site" description="Proton donor" evidence="9">
    <location>
        <position position="690"/>
    </location>
</feature>
<dbReference type="RefSeq" id="WP_128770582.1">
    <property type="nucleotide sequence ID" value="NZ_RXOC01000012.1"/>
</dbReference>
<protein>
    <submittedName>
        <fullName evidence="12">Glycosyltransferase</fullName>
    </submittedName>
</protein>
<keyword evidence="3 12" id="KW-0808">Transferase</keyword>
<evidence type="ECO:0000256" key="3">
    <source>
        <dbReference type="ARBA" id="ARBA00022679"/>
    </source>
</evidence>
<feature type="transmembrane region" description="Helical" evidence="10">
    <location>
        <begin position="396"/>
        <end position="420"/>
    </location>
</feature>
<gene>
    <name evidence="12" type="ORF">EKH83_16590</name>
</gene>
<keyword evidence="4 10" id="KW-0812">Transmembrane</keyword>
<feature type="transmembrane region" description="Helical" evidence="10">
    <location>
        <begin position="333"/>
        <end position="354"/>
    </location>
</feature>
<dbReference type="InterPro" id="IPR029044">
    <property type="entry name" value="Nucleotide-diphossugar_trans"/>
</dbReference>
<evidence type="ECO:0000256" key="10">
    <source>
        <dbReference type="SAM" id="Phobius"/>
    </source>
</evidence>
<dbReference type="PANTHER" id="PTHR43867:SF2">
    <property type="entry name" value="CELLULOSE SYNTHASE CATALYTIC SUBUNIT A [UDP-FORMING]"/>
    <property type="match status" value="1"/>
</dbReference>
<comment type="similarity">
    <text evidence="9">Belongs to the glycosyl hydrolase 26 family.</text>
</comment>
<dbReference type="GO" id="GO:0005886">
    <property type="term" value="C:plasma membrane"/>
    <property type="evidence" value="ECO:0007669"/>
    <property type="project" value="TreeGrafter"/>
</dbReference>
<feature type="transmembrane region" description="Helical" evidence="10">
    <location>
        <begin position="276"/>
        <end position="295"/>
    </location>
</feature>
<dbReference type="EMBL" id="RXOC01000012">
    <property type="protein sequence ID" value="RXF68153.1"/>
    <property type="molecule type" value="Genomic_DNA"/>
</dbReference>
<dbReference type="Pfam" id="PF02156">
    <property type="entry name" value="Glyco_hydro_26"/>
    <property type="match status" value="1"/>
</dbReference>
<dbReference type="Pfam" id="PF13641">
    <property type="entry name" value="Glyco_tranf_2_3"/>
    <property type="match status" value="1"/>
</dbReference>
<dbReference type="InterPro" id="IPR017853">
    <property type="entry name" value="GH"/>
</dbReference>
<feature type="transmembrane region" description="Helical" evidence="10">
    <location>
        <begin position="441"/>
        <end position="461"/>
    </location>
</feature>
<dbReference type="Proteomes" id="UP000290848">
    <property type="component" value="Unassembled WGS sequence"/>
</dbReference>
<dbReference type="Gene3D" id="3.20.20.80">
    <property type="entry name" value="Glycosidases"/>
    <property type="match status" value="2"/>
</dbReference>
<evidence type="ECO:0000256" key="1">
    <source>
        <dbReference type="ARBA" id="ARBA00004141"/>
    </source>
</evidence>
<evidence type="ECO:0000256" key="6">
    <source>
        <dbReference type="ARBA" id="ARBA00022989"/>
    </source>
</evidence>
<evidence type="ECO:0000256" key="2">
    <source>
        <dbReference type="ARBA" id="ARBA00022676"/>
    </source>
</evidence>
<feature type="transmembrane region" description="Helical" evidence="10">
    <location>
        <begin position="467"/>
        <end position="488"/>
    </location>
</feature>
<comment type="subcellular location">
    <subcellularLocation>
        <location evidence="1">Membrane</location>
        <topology evidence="1">Multi-pass membrane protein</topology>
    </subcellularLocation>
</comment>
<keyword evidence="6 10" id="KW-1133">Transmembrane helix</keyword>
<dbReference type="AlphaFoldDB" id="A0A4Q0M5R4"/>
<evidence type="ECO:0000256" key="7">
    <source>
        <dbReference type="ARBA" id="ARBA00023136"/>
    </source>
</evidence>
<dbReference type="SUPFAM" id="SSF51445">
    <property type="entry name" value="(Trans)glycosidases"/>
    <property type="match status" value="2"/>
</dbReference>
<dbReference type="CDD" id="cd06421">
    <property type="entry name" value="CESA_CelA_like"/>
    <property type="match status" value="1"/>
</dbReference>
<feature type="transmembrane region" description="Helical" evidence="10">
    <location>
        <begin position="366"/>
        <end position="384"/>
    </location>
</feature>
<feature type="transmembrane region" description="Helical" evidence="10">
    <location>
        <begin position="47"/>
        <end position="64"/>
    </location>
</feature>
<feature type="transmembrane region" description="Helical" evidence="10">
    <location>
        <begin position="525"/>
        <end position="548"/>
    </location>
</feature>
<dbReference type="InterPro" id="IPR050321">
    <property type="entry name" value="Glycosyltr_2/OpgH_subfam"/>
</dbReference>
<evidence type="ECO:0000256" key="9">
    <source>
        <dbReference type="PROSITE-ProRule" id="PRU01100"/>
    </source>
</evidence>
<accession>A0A4Q0M5R4</accession>
<feature type="domain" description="GH26" evidence="11">
    <location>
        <begin position="553"/>
        <end position="859"/>
    </location>
</feature>
<evidence type="ECO:0000256" key="5">
    <source>
        <dbReference type="ARBA" id="ARBA00022801"/>
    </source>
</evidence>
<feature type="transmembrane region" description="Helical" evidence="10">
    <location>
        <begin position="17"/>
        <end position="35"/>
    </location>
</feature>
<feature type="active site" description="Nucleophile" evidence="9">
    <location>
        <position position="795"/>
    </location>
</feature>
<keyword evidence="5 9" id="KW-0378">Hydrolase</keyword>
<proteinExistence type="inferred from homology"/>
<keyword evidence="8 9" id="KW-0326">Glycosidase</keyword>
<dbReference type="SUPFAM" id="SSF53448">
    <property type="entry name" value="Nucleotide-diphospho-sugar transferases"/>
    <property type="match status" value="1"/>
</dbReference>
<evidence type="ECO:0000313" key="13">
    <source>
        <dbReference type="Proteomes" id="UP000290848"/>
    </source>
</evidence>
<evidence type="ECO:0000313" key="12">
    <source>
        <dbReference type="EMBL" id="RXF68153.1"/>
    </source>
</evidence>
<dbReference type="GO" id="GO:0016758">
    <property type="term" value="F:hexosyltransferase activity"/>
    <property type="evidence" value="ECO:0007669"/>
    <property type="project" value="TreeGrafter"/>
</dbReference>
<keyword evidence="7 10" id="KW-0472">Membrane</keyword>